<dbReference type="GO" id="GO:0005886">
    <property type="term" value="C:plasma membrane"/>
    <property type="evidence" value="ECO:0007669"/>
    <property type="project" value="UniProtKB-SubCell"/>
</dbReference>
<feature type="transmembrane region" description="Helical" evidence="6">
    <location>
        <begin position="120"/>
        <end position="145"/>
    </location>
</feature>
<organism evidence="8 9">
    <name type="scientific">Paractinoplanes atraurantiacus</name>
    <dbReference type="NCBI Taxonomy" id="1036182"/>
    <lineage>
        <taxon>Bacteria</taxon>
        <taxon>Bacillati</taxon>
        <taxon>Actinomycetota</taxon>
        <taxon>Actinomycetes</taxon>
        <taxon>Micromonosporales</taxon>
        <taxon>Micromonosporaceae</taxon>
        <taxon>Paractinoplanes</taxon>
    </lineage>
</organism>
<gene>
    <name evidence="8" type="ORF">SAMN05421748_113121</name>
</gene>
<name>A0A285IXV9_9ACTN</name>
<keyword evidence="4 6" id="KW-1133">Transmembrane helix</keyword>
<proteinExistence type="predicted"/>
<dbReference type="Proteomes" id="UP000219612">
    <property type="component" value="Unassembled WGS sequence"/>
</dbReference>
<feature type="transmembrane region" description="Helical" evidence="6">
    <location>
        <begin position="38"/>
        <end position="63"/>
    </location>
</feature>
<accession>A0A285IXV9</accession>
<dbReference type="Pfam" id="PF06271">
    <property type="entry name" value="RDD"/>
    <property type="match status" value="1"/>
</dbReference>
<evidence type="ECO:0000256" key="5">
    <source>
        <dbReference type="ARBA" id="ARBA00023136"/>
    </source>
</evidence>
<feature type="domain" description="RDD" evidence="7">
    <location>
        <begin position="31"/>
        <end position="157"/>
    </location>
</feature>
<evidence type="ECO:0000313" key="9">
    <source>
        <dbReference type="Proteomes" id="UP000219612"/>
    </source>
</evidence>
<dbReference type="PANTHER" id="PTHR36115:SF6">
    <property type="entry name" value="PROLINE-RICH ANTIGEN HOMOLOG"/>
    <property type="match status" value="1"/>
</dbReference>
<dbReference type="InterPro" id="IPR051791">
    <property type="entry name" value="Pra-immunoreactive"/>
</dbReference>
<sequence length="167" mass="17353">MSDAAGRPVVSDALGRPAVSANGLGRPVKVYAGPVSRLIAYFIDALIVTGFGTAAIAVLALVGEVAGILVREMQTLLVGAFALALPAVFGVYCAVFWLLAGRTPGMALLGLRVVTAGGRPVGWLAALVRGLVLGYFPIGAAWILVDRRHQAIHDKIARTAVLRLSPE</sequence>
<reference evidence="9" key="1">
    <citation type="submission" date="2017-09" db="EMBL/GenBank/DDBJ databases">
        <authorList>
            <person name="Varghese N."/>
            <person name="Submissions S."/>
        </authorList>
    </citation>
    <scope>NUCLEOTIDE SEQUENCE [LARGE SCALE GENOMIC DNA]</scope>
    <source>
        <strain evidence="9">CGMCC 4.6857</strain>
    </source>
</reference>
<feature type="transmembrane region" description="Helical" evidence="6">
    <location>
        <begin position="75"/>
        <end position="100"/>
    </location>
</feature>
<evidence type="ECO:0000259" key="7">
    <source>
        <dbReference type="Pfam" id="PF06271"/>
    </source>
</evidence>
<evidence type="ECO:0000256" key="1">
    <source>
        <dbReference type="ARBA" id="ARBA00004651"/>
    </source>
</evidence>
<dbReference type="EMBL" id="OBDY01000013">
    <property type="protein sequence ID" value="SNY52879.1"/>
    <property type="molecule type" value="Genomic_DNA"/>
</dbReference>
<protein>
    <submittedName>
        <fullName evidence="8">Uncharacterized membrane protein YckC, RDD family</fullName>
    </submittedName>
</protein>
<keyword evidence="2" id="KW-1003">Cell membrane</keyword>
<keyword evidence="9" id="KW-1185">Reference proteome</keyword>
<comment type="subcellular location">
    <subcellularLocation>
        <location evidence="1">Cell membrane</location>
        <topology evidence="1">Multi-pass membrane protein</topology>
    </subcellularLocation>
</comment>
<keyword evidence="3 6" id="KW-0812">Transmembrane</keyword>
<keyword evidence="5 6" id="KW-0472">Membrane</keyword>
<dbReference type="RefSeq" id="WP_245923394.1">
    <property type="nucleotide sequence ID" value="NZ_OBDY01000013.1"/>
</dbReference>
<dbReference type="InterPro" id="IPR010432">
    <property type="entry name" value="RDD"/>
</dbReference>
<evidence type="ECO:0000256" key="4">
    <source>
        <dbReference type="ARBA" id="ARBA00022989"/>
    </source>
</evidence>
<evidence type="ECO:0000256" key="6">
    <source>
        <dbReference type="SAM" id="Phobius"/>
    </source>
</evidence>
<evidence type="ECO:0000256" key="2">
    <source>
        <dbReference type="ARBA" id="ARBA00022475"/>
    </source>
</evidence>
<dbReference type="PANTHER" id="PTHR36115">
    <property type="entry name" value="PROLINE-RICH ANTIGEN HOMOLOG-RELATED"/>
    <property type="match status" value="1"/>
</dbReference>
<evidence type="ECO:0000256" key="3">
    <source>
        <dbReference type="ARBA" id="ARBA00022692"/>
    </source>
</evidence>
<dbReference type="AlphaFoldDB" id="A0A285IXV9"/>
<evidence type="ECO:0000313" key="8">
    <source>
        <dbReference type="EMBL" id="SNY52879.1"/>
    </source>
</evidence>